<comment type="caution">
    <text evidence="2">The sequence shown here is derived from an EMBL/GenBank/DDBJ whole genome shotgun (WGS) entry which is preliminary data.</text>
</comment>
<keyword evidence="1" id="KW-1133">Transmembrane helix</keyword>
<dbReference type="Proteomes" id="UP001372338">
    <property type="component" value="Unassembled WGS sequence"/>
</dbReference>
<evidence type="ECO:0000313" key="3">
    <source>
        <dbReference type="Proteomes" id="UP001372338"/>
    </source>
</evidence>
<keyword evidence="3" id="KW-1185">Reference proteome</keyword>
<sequence>MIGGGVVGGGLAATFAGGGRVVGVLGFGVQWGLGFLNRDKGYDLRESTSSPPTTIACTMAVVLCAPPSFAFAFVQEREEQQRKQPLVLVLHHQPGMGLCHFTCG</sequence>
<reference evidence="2 3" key="1">
    <citation type="submission" date="2024-01" db="EMBL/GenBank/DDBJ databases">
        <title>The genomes of 5 underutilized Papilionoideae crops provide insights into root nodulation and disease resistanc.</title>
        <authorList>
            <person name="Yuan L."/>
        </authorList>
    </citation>
    <scope>NUCLEOTIDE SEQUENCE [LARGE SCALE GENOMIC DNA]</scope>
    <source>
        <strain evidence="2">ZHUSHIDOU_FW_LH</strain>
        <tissue evidence="2">Leaf</tissue>
    </source>
</reference>
<name>A0AAN9I0G6_CROPI</name>
<dbReference type="EMBL" id="JAYWIO010000005">
    <property type="protein sequence ID" value="KAK7259150.1"/>
    <property type="molecule type" value="Genomic_DNA"/>
</dbReference>
<keyword evidence="1" id="KW-0472">Membrane</keyword>
<feature type="transmembrane region" description="Helical" evidence="1">
    <location>
        <begin position="12"/>
        <end position="33"/>
    </location>
</feature>
<feature type="transmembrane region" description="Helical" evidence="1">
    <location>
        <begin position="53"/>
        <end position="74"/>
    </location>
</feature>
<accession>A0AAN9I0G6</accession>
<organism evidence="2 3">
    <name type="scientific">Crotalaria pallida</name>
    <name type="common">Smooth rattlebox</name>
    <name type="synonym">Crotalaria striata</name>
    <dbReference type="NCBI Taxonomy" id="3830"/>
    <lineage>
        <taxon>Eukaryota</taxon>
        <taxon>Viridiplantae</taxon>
        <taxon>Streptophyta</taxon>
        <taxon>Embryophyta</taxon>
        <taxon>Tracheophyta</taxon>
        <taxon>Spermatophyta</taxon>
        <taxon>Magnoliopsida</taxon>
        <taxon>eudicotyledons</taxon>
        <taxon>Gunneridae</taxon>
        <taxon>Pentapetalae</taxon>
        <taxon>rosids</taxon>
        <taxon>fabids</taxon>
        <taxon>Fabales</taxon>
        <taxon>Fabaceae</taxon>
        <taxon>Papilionoideae</taxon>
        <taxon>50 kb inversion clade</taxon>
        <taxon>genistoids sensu lato</taxon>
        <taxon>core genistoids</taxon>
        <taxon>Crotalarieae</taxon>
        <taxon>Crotalaria</taxon>
    </lineage>
</organism>
<gene>
    <name evidence="2" type="ORF">RIF29_24749</name>
</gene>
<proteinExistence type="predicted"/>
<evidence type="ECO:0000256" key="1">
    <source>
        <dbReference type="SAM" id="Phobius"/>
    </source>
</evidence>
<dbReference type="AlphaFoldDB" id="A0AAN9I0G6"/>
<keyword evidence="1" id="KW-0812">Transmembrane</keyword>
<evidence type="ECO:0000313" key="2">
    <source>
        <dbReference type="EMBL" id="KAK7259150.1"/>
    </source>
</evidence>
<protein>
    <submittedName>
        <fullName evidence="2">Uncharacterized protein</fullName>
    </submittedName>
</protein>